<evidence type="ECO:0000256" key="4">
    <source>
        <dbReference type="ARBA" id="ARBA00022692"/>
    </source>
</evidence>
<evidence type="ECO:0000313" key="10">
    <source>
        <dbReference type="Proteomes" id="UP000029556"/>
    </source>
</evidence>
<dbReference type="InterPro" id="IPR037066">
    <property type="entry name" value="Plug_dom_sf"/>
</dbReference>
<dbReference type="GO" id="GO:0015344">
    <property type="term" value="F:siderophore uptake transmembrane transporter activity"/>
    <property type="evidence" value="ECO:0007669"/>
    <property type="project" value="TreeGrafter"/>
</dbReference>
<dbReference type="PANTHER" id="PTHR30069:SF42">
    <property type="entry name" value="FERRIC AEROBACTIN RECEPTOR"/>
    <property type="match status" value="1"/>
</dbReference>
<dbReference type="RefSeq" id="WP_036871826.1">
    <property type="nucleotide sequence ID" value="NZ_JRNN01000028.1"/>
</dbReference>
<dbReference type="SUPFAM" id="SSF56935">
    <property type="entry name" value="Porins"/>
    <property type="match status" value="1"/>
</dbReference>
<feature type="domain" description="TonB-dependent receptor plug" evidence="8">
    <location>
        <begin position="48"/>
        <end position="151"/>
    </location>
</feature>
<gene>
    <name evidence="9" type="ORF">HMPREF2137_02230</name>
</gene>
<comment type="subcellular location">
    <subcellularLocation>
        <location evidence="1 7">Cell outer membrane</location>
        <topology evidence="1 7">Multi-pass membrane protein</topology>
    </subcellularLocation>
</comment>
<proteinExistence type="inferred from homology"/>
<keyword evidence="4 7" id="KW-0812">Transmembrane</keyword>
<dbReference type="InterPro" id="IPR039426">
    <property type="entry name" value="TonB-dep_rcpt-like"/>
</dbReference>
<keyword evidence="6 7" id="KW-0998">Cell outer membrane</keyword>
<evidence type="ECO:0000256" key="5">
    <source>
        <dbReference type="ARBA" id="ARBA00023136"/>
    </source>
</evidence>
<keyword evidence="3 7" id="KW-1134">Transmembrane beta strand</keyword>
<evidence type="ECO:0000256" key="6">
    <source>
        <dbReference type="ARBA" id="ARBA00023237"/>
    </source>
</evidence>
<comment type="caution">
    <text evidence="9">The sequence shown here is derived from an EMBL/GenBank/DDBJ whole genome shotgun (WGS) entry which is preliminary data.</text>
</comment>
<comment type="similarity">
    <text evidence="7">Belongs to the TonB-dependent receptor family.</text>
</comment>
<reference evidence="9 10" key="1">
    <citation type="submission" date="2014-07" db="EMBL/GenBank/DDBJ databases">
        <authorList>
            <person name="McCorrison J."/>
            <person name="Sanka R."/>
            <person name="Torralba M."/>
            <person name="Gillis M."/>
            <person name="Haft D.H."/>
            <person name="Methe B."/>
            <person name="Sutton G."/>
            <person name="Nelson K.E."/>
        </authorList>
    </citation>
    <scope>NUCLEOTIDE SEQUENCE [LARGE SCALE GENOMIC DNA]</scope>
    <source>
        <strain evidence="9 10">DNF00853</strain>
    </source>
</reference>
<dbReference type="PANTHER" id="PTHR30069">
    <property type="entry name" value="TONB-DEPENDENT OUTER MEMBRANE RECEPTOR"/>
    <property type="match status" value="1"/>
</dbReference>
<dbReference type="GO" id="GO:0009279">
    <property type="term" value="C:cell outer membrane"/>
    <property type="evidence" value="ECO:0007669"/>
    <property type="project" value="UniProtKB-SubCell"/>
</dbReference>
<name>A0A095ZNR1_9BACT</name>
<sequence>MKKKNYLILSMIITTYAFGNAKEHIKTDSTYLLKEVVINTTRIPEIKSNAAATVTIIDQKQIAAMSKAEPDLSHLLGLLTPSMALASNTTSSRSQTLRGRGALILIDGIPQSTPLRSTDRDIRSIDVSAIDHIEIVKGSTALYGNGAIGGVINIITKKNTKNKKIAGESSLSGSTYNFYHGTQGMGYRVNQQLYGSINKLNYLVSGSLVKTGSSIDGSGEYISPRYGLGDTYTSNALIKVGYALSAKNKLEFMYNFYRSLQHTALVQQKGEYLKSPAIGIFGEKDPQAVDEGTPYNHNAYLKFSSRKLFSNTDFEASIYGTSLYTIFDFRKHNPKKPRWEEKSGQATIKDQKIGFRSQFNTFLSISDNLFTRLTYGYDYLLDKTSQPLVDGRYWVPNLQSSNHAPFLQTKTTLWQCLNVKLGGRYDVIDVNVPDYDILRTKLSSPEVHVKGGKLKYDNFSFNAGISFNKLSIFQPFVAFSQGFSIFDLGRTLRAAKEDVLSKIITEPVKTNNFELGVYSDINHRLQLNGSVFYTYSKLGSDLKIDEAGFWVVNRTPQKVYGMELNADAQILNNLKAGANFTWFEGKLKSTSDKWDTYMSNISIPAAKFAMYIDYAPIKNMYMQLHYVHTGDRNRFNTTDKGKYNEGEGKVSSINLLNFSAGISLKDWELNLGISNLLNNTYYTPASMLMARDAEYAHADGRKITLTATFKY</sequence>
<dbReference type="Gene3D" id="2.170.130.10">
    <property type="entry name" value="TonB-dependent receptor, plug domain"/>
    <property type="match status" value="1"/>
</dbReference>
<dbReference type="PROSITE" id="PS52016">
    <property type="entry name" value="TONB_DEPENDENT_REC_3"/>
    <property type="match status" value="1"/>
</dbReference>
<evidence type="ECO:0000256" key="3">
    <source>
        <dbReference type="ARBA" id="ARBA00022452"/>
    </source>
</evidence>
<keyword evidence="5 7" id="KW-0472">Membrane</keyword>
<dbReference type="InterPro" id="IPR036942">
    <property type="entry name" value="Beta-barrel_TonB_sf"/>
</dbReference>
<accession>A0A095ZNR1</accession>
<protein>
    <submittedName>
        <fullName evidence="9">TonB-dependent receptor</fullName>
    </submittedName>
</protein>
<dbReference type="Gene3D" id="2.40.170.20">
    <property type="entry name" value="TonB-dependent receptor, beta-barrel domain"/>
    <property type="match status" value="1"/>
</dbReference>
<dbReference type="Proteomes" id="UP000029556">
    <property type="component" value="Unassembled WGS sequence"/>
</dbReference>
<dbReference type="InterPro" id="IPR012910">
    <property type="entry name" value="Plug_dom"/>
</dbReference>
<evidence type="ECO:0000313" key="9">
    <source>
        <dbReference type="EMBL" id="KGF36288.1"/>
    </source>
</evidence>
<organism evidence="9 10">
    <name type="scientific">Hoylesella buccalis DNF00853</name>
    <dbReference type="NCBI Taxonomy" id="1401074"/>
    <lineage>
        <taxon>Bacteria</taxon>
        <taxon>Pseudomonadati</taxon>
        <taxon>Bacteroidota</taxon>
        <taxon>Bacteroidia</taxon>
        <taxon>Bacteroidales</taxon>
        <taxon>Prevotellaceae</taxon>
        <taxon>Hoylesella</taxon>
    </lineage>
</organism>
<evidence type="ECO:0000259" key="8">
    <source>
        <dbReference type="Pfam" id="PF07715"/>
    </source>
</evidence>
<dbReference type="AlphaFoldDB" id="A0A095ZNR1"/>
<dbReference type="OrthoDB" id="8670144at2"/>
<evidence type="ECO:0000256" key="7">
    <source>
        <dbReference type="PROSITE-ProRule" id="PRU01360"/>
    </source>
</evidence>
<evidence type="ECO:0000256" key="2">
    <source>
        <dbReference type="ARBA" id="ARBA00022448"/>
    </source>
</evidence>
<dbReference type="Pfam" id="PF07715">
    <property type="entry name" value="Plug"/>
    <property type="match status" value="1"/>
</dbReference>
<dbReference type="GO" id="GO:0044718">
    <property type="term" value="P:siderophore transmembrane transport"/>
    <property type="evidence" value="ECO:0007669"/>
    <property type="project" value="TreeGrafter"/>
</dbReference>
<keyword evidence="9" id="KW-0675">Receptor</keyword>
<keyword evidence="2 7" id="KW-0813">Transport</keyword>
<evidence type="ECO:0000256" key="1">
    <source>
        <dbReference type="ARBA" id="ARBA00004571"/>
    </source>
</evidence>
<dbReference type="EMBL" id="JRNN01000028">
    <property type="protein sequence ID" value="KGF36288.1"/>
    <property type="molecule type" value="Genomic_DNA"/>
</dbReference>